<dbReference type="AlphaFoldDB" id="A0ABD0PL63"/>
<evidence type="ECO:0000313" key="1">
    <source>
        <dbReference type="EMBL" id="KAL0174793.1"/>
    </source>
</evidence>
<sequence>GRLRMAQHPRKTLHLLPPPPLPLHLLLYNPWTLLLLHPVPHHPLPPPPRLRVLHPLQQAS</sequence>
<feature type="non-terminal residue" evidence="1">
    <location>
        <position position="1"/>
    </location>
</feature>
<keyword evidence="2" id="KW-1185">Reference proteome</keyword>
<accession>A0ABD0PL63</accession>
<dbReference type="EMBL" id="JAMKFB020000015">
    <property type="protein sequence ID" value="KAL0174793.1"/>
    <property type="molecule type" value="Genomic_DNA"/>
</dbReference>
<name>A0ABD0PL63_CIRMR</name>
<gene>
    <name evidence="1" type="ORF">M9458_030761</name>
</gene>
<proteinExistence type="predicted"/>
<dbReference type="Proteomes" id="UP001529510">
    <property type="component" value="Unassembled WGS sequence"/>
</dbReference>
<reference evidence="1 2" key="1">
    <citation type="submission" date="2024-05" db="EMBL/GenBank/DDBJ databases">
        <title>Genome sequencing and assembly of Indian major carp, Cirrhinus mrigala (Hamilton, 1822).</title>
        <authorList>
            <person name="Mohindra V."/>
            <person name="Chowdhury L.M."/>
            <person name="Lal K."/>
            <person name="Jena J.K."/>
        </authorList>
    </citation>
    <scope>NUCLEOTIDE SEQUENCE [LARGE SCALE GENOMIC DNA]</scope>
    <source>
        <strain evidence="1">CM1030</strain>
        <tissue evidence="1">Blood</tissue>
    </source>
</reference>
<protein>
    <submittedName>
        <fullName evidence="1">Uncharacterized protein</fullName>
    </submittedName>
</protein>
<organism evidence="1 2">
    <name type="scientific">Cirrhinus mrigala</name>
    <name type="common">Mrigala</name>
    <dbReference type="NCBI Taxonomy" id="683832"/>
    <lineage>
        <taxon>Eukaryota</taxon>
        <taxon>Metazoa</taxon>
        <taxon>Chordata</taxon>
        <taxon>Craniata</taxon>
        <taxon>Vertebrata</taxon>
        <taxon>Euteleostomi</taxon>
        <taxon>Actinopterygii</taxon>
        <taxon>Neopterygii</taxon>
        <taxon>Teleostei</taxon>
        <taxon>Ostariophysi</taxon>
        <taxon>Cypriniformes</taxon>
        <taxon>Cyprinidae</taxon>
        <taxon>Labeoninae</taxon>
        <taxon>Labeonini</taxon>
        <taxon>Cirrhinus</taxon>
    </lineage>
</organism>
<feature type="non-terminal residue" evidence="1">
    <location>
        <position position="60"/>
    </location>
</feature>
<evidence type="ECO:0000313" key="2">
    <source>
        <dbReference type="Proteomes" id="UP001529510"/>
    </source>
</evidence>
<comment type="caution">
    <text evidence="1">The sequence shown here is derived from an EMBL/GenBank/DDBJ whole genome shotgun (WGS) entry which is preliminary data.</text>
</comment>